<accession>A0A1X7RZ60</accession>
<name>A0A1X7RZ60_ZYMT9</name>
<sequence>MKRANLGYKVQTAEHHPWPVSVAAGVDDSCPQSILRVKTRTEKRKSQSASSNALLCARDAEGDQASEVDRRESFEMHCVNPASCAKHGERDRASEADRMENLMRRRSAVILLTLREQDFGVWKDSQVEDGTMPLSFVRAIKKAQSAQPTTSA</sequence>
<protein>
    <submittedName>
        <fullName evidence="1">Uncharacterized protein</fullName>
    </submittedName>
</protein>
<keyword evidence="2" id="KW-1185">Reference proteome</keyword>
<dbReference type="Proteomes" id="UP000215127">
    <property type="component" value="Chromosome 7"/>
</dbReference>
<dbReference type="AlphaFoldDB" id="A0A1X7RZ60"/>
<evidence type="ECO:0000313" key="1">
    <source>
        <dbReference type="EMBL" id="SMQ52726.1"/>
    </source>
</evidence>
<proteinExistence type="predicted"/>
<evidence type="ECO:0000313" key="2">
    <source>
        <dbReference type="Proteomes" id="UP000215127"/>
    </source>
</evidence>
<reference evidence="1 2" key="1">
    <citation type="submission" date="2016-06" db="EMBL/GenBank/DDBJ databases">
        <authorList>
            <person name="Kjaerup R.B."/>
            <person name="Dalgaard T.S."/>
            <person name="Juul-Madsen H.R."/>
        </authorList>
    </citation>
    <scope>NUCLEOTIDE SEQUENCE [LARGE SCALE GENOMIC DNA]</scope>
</reference>
<dbReference type="EMBL" id="LT853698">
    <property type="protein sequence ID" value="SMQ52726.1"/>
    <property type="molecule type" value="Genomic_DNA"/>
</dbReference>
<organism evidence="1 2">
    <name type="scientific">Zymoseptoria tritici (strain ST99CH_3D7)</name>
    <dbReference type="NCBI Taxonomy" id="1276538"/>
    <lineage>
        <taxon>Eukaryota</taxon>
        <taxon>Fungi</taxon>
        <taxon>Dikarya</taxon>
        <taxon>Ascomycota</taxon>
        <taxon>Pezizomycotina</taxon>
        <taxon>Dothideomycetes</taxon>
        <taxon>Dothideomycetidae</taxon>
        <taxon>Mycosphaerellales</taxon>
        <taxon>Mycosphaerellaceae</taxon>
        <taxon>Zymoseptoria</taxon>
    </lineage>
</organism>
<gene>
    <name evidence="1" type="ORF">ZT3D7_G7879</name>
</gene>